<dbReference type="InterPro" id="IPR056597">
    <property type="entry name" value="ARM_LRRK2"/>
</dbReference>
<dbReference type="EC" id="2.7.11.1" evidence="1"/>
<evidence type="ECO:0000256" key="5">
    <source>
        <dbReference type="ARBA" id="ARBA00022777"/>
    </source>
</evidence>
<evidence type="ECO:0000313" key="10">
    <source>
        <dbReference type="EMBL" id="KAK6481048.1"/>
    </source>
</evidence>
<comment type="catalytic activity">
    <reaction evidence="8">
        <text>L-seryl-[protein] + ATP = O-phospho-L-seryl-[protein] + ADP + H(+)</text>
        <dbReference type="Rhea" id="RHEA:17989"/>
        <dbReference type="Rhea" id="RHEA-COMP:9863"/>
        <dbReference type="Rhea" id="RHEA-COMP:11604"/>
        <dbReference type="ChEBI" id="CHEBI:15378"/>
        <dbReference type="ChEBI" id="CHEBI:29999"/>
        <dbReference type="ChEBI" id="CHEBI:30616"/>
        <dbReference type="ChEBI" id="CHEBI:83421"/>
        <dbReference type="ChEBI" id="CHEBI:456216"/>
        <dbReference type="EC" id="2.7.11.1"/>
    </reaction>
</comment>
<gene>
    <name evidence="10" type="ORF">HHUSO_G17187</name>
</gene>
<dbReference type="Pfam" id="PF23744">
    <property type="entry name" value="ARM_LRRK2"/>
    <property type="match status" value="1"/>
</dbReference>
<dbReference type="Gene3D" id="3.30.200.20">
    <property type="entry name" value="Phosphorylase Kinase, domain 1"/>
    <property type="match status" value="1"/>
</dbReference>
<evidence type="ECO:0000256" key="1">
    <source>
        <dbReference type="ARBA" id="ARBA00012513"/>
    </source>
</evidence>
<dbReference type="EMBL" id="JAHFZB010000015">
    <property type="protein sequence ID" value="KAK6481048.1"/>
    <property type="molecule type" value="Genomic_DNA"/>
</dbReference>
<dbReference type="PANTHER" id="PTHR24363">
    <property type="entry name" value="SERINE/THREONINE PROTEIN KINASE"/>
    <property type="match status" value="1"/>
</dbReference>
<dbReference type="SUPFAM" id="SSF48371">
    <property type="entry name" value="ARM repeat"/>
    <property type="match status" value="1"/>
</dbReference>
<dbReference type="Proteomes" id="UP001369086">
    <property type="component" value="Unassembled WGS sequence"/>
</dbReference>
<name>A0ABR0Z8J2_HUSHU</name>
<evidence type="ECO:0000256" key="6">
    <source>
        <dbReference type="ARBA" id="ARBA00022840"/>
    </source>
</evidence>
<comment type="catalytic activity">
    <reaction evidence="7">
        <text>L-threonyl-[protein] + ATP = O-phospho-L-threonyl-[protein] + ADP + H(+)</text>
        <dbReference type="Rhea" id="RHEA:46608"/>
        <dbReference type="Rhea" id="RHEA-COMP:11060"/>
        <dbReference type="Rhea" id="RHEA-COMP:11605"/>
        <dbReference type="ChEBI" id="CHEBI:15378"/>
        <dbReference type="ChEBI" id="CHEBI:30013"/>
        <dbReference type="ChEBI" id="CHEBI:30616"/>
        <dbReference type="ChEBI" id="CHEBI:61977"/>
        <dbReference type="ChEBI" id="CHEBI:456216"/>
        <dbReference type="EC" id="2.7.11.1"/>
    </reaction>
</comment>
<dbReference type="Pfam" id="PF00069">
    <property type="entry name" value="Pkinase"/>
    <property type="match status" value="1"/>
</dbReference>
<evidence type="ECO:0000256" key="8">
    <source>
        <dbReference type="ARBA" id="ARBA00048679"/>
    </source>
</evidence>
<comment type="caution">
    <text evidence="10">The sequence shown here is derived from an EMBL/GenBank/DDBJ whole genome shotgun (WGS) entry which is preliminary data.</text>
</comment>
<evidence type="ECO:0000313" key="11">
    <source>
        <dbReference type="Proteomes" id="UP001369086"/>
    </source>
</evidence>
<reference evidence="10 11" key="1">
    <citation type="submission" date="2021-05" db="EMBL/GenBank/DDBJ databases">
        <authorList>
            <person name="Zahm M."/>
            <person name="Klopp C."/>
            <person name="Cabau C."/>
            <person name="Kuhl H."/>
            <person name="Suciu R."/>
            <person name="Ciorpac M."/>
            <person name="Holostenco D."/>
            <person name="Gessner J."/>
            <person name="Wuertz S."/>
            <person name="Hohne C."/>
            <person name="Stock M."/>
            <person name="Gislard M."/>
            <person name="Lluch J."/>
            <person name="Milhes M."/>
            <person name="Lampietro C."/>
            <person name="Lopez Roques C."/>
            <person name="Donnadieu C."/>
            <person name="Du K."/>
            <person name="Schartl M."/>
            <person name="Guiguen Y."/>
        </authorList>
    </citation>
    <scope>NUCLEOTIDE SEQUENCE [LARGE SCALE GENOMIC DNA]</scope>
    <source>
        <strain evidence="10">Hh-F2</strain>
        <tissue evidence="10">Blood</tissue>
    </source>
</reference>
<dbReference type="PROSITE" id="PS50011">
    <property type="entry name" value="PROTEIN_KINASE_DOM"/>
    <property type="match status" value="1"/>
</dbReference>
<keyword evidence="4" id="KW-0547">Nucleotide-binding</keyword>
<evidence type="ECO:0000256" key="4">
    <source>
        <dbReference type="ARBA" id="ARBA00022741"/>
    </source>
</evidence>
<organism evidence="10 11">
    <name type="scientific">Huso huso</name>
    <name type="common">Beluga</name>
    <name type="synonym">Acipenser huso</name>
    <dbReference type="NCBI Taxonomy" id="61971"/>
    <lineage>
        <taxon>Eukaryota</taxon>
        <taxon>Metazoa</taxon>
        <taxon>Chordata</taxon>
        <taxon>Craniata</taxon>
        <taxon>Vertebrata</taxon>
        <taxon>Euteleostomi</taxon>
        <taxon>Actinopterygii</taxon>
        <taxon>Chondrostei</taxon>
        <taxon>Acipenseriformes</taxon>
        <taxon>Acipenseridae</taxon>
        <taxon>Huso</taxon>
    </lineage>
</organism>
<keyword evidence="11" id="KW-1185">Reference proteome</keyword>
<dbReference type="SUPFAM" id="SSF56112">
    <property type="entry name" value="Protein kinase-like (PK-like)"/>
    <property type="match status" value="1"/>
</dbReference>
<evidence type="ECO:0000256" key="7">
    <source>
        <dbReference type="ARBA" id="ARBA00047899"/>
    </source>
</evidence>
<dbReference type="Gene3D" id="1.10.510.10">
    <property type="entry name" value="Transferase(Phosphotransferase) domain 1"/>
    <property type="match status" value="1"/>
</dbReference>
<sequence length="631" mass="71507">MEKYEILYKMDPGVYGNILFVKNRRDGREYTMKRVEFLDEGEANKALKEARCLLEMQHPHVTSYREIFIMWDRKISSIMLCLVMECSYMRNLSATIKAHRDRRKHVDEKAIRRWLGSMVDALAYLHKQNVIHRNLKPSNILLKQDLSFQVSDFQVHSMADDELKLKIRIKESMKIWMAPETLEQWKWSEKSDVWSLGCILLEMLTCHTLDEKAVLSLLQKIRQDSEHLETFLQTLDRPPALCCLLKWMLQRNPHHRATIFELVSVPYVKECLILCDSPLSGLKKKLLPGVTGAPCEAGIEQVLEFMKKYNDIEEAQISAMNYLLKADQDMFSLISDVLEAVTSAMKSNVNCVEVQLRACRILQLLFVAVLEHSVEEEWMSSEKVISTVLDVVRTHSTNQELLALALNVLMILSGNEASAGKIGKAGGIPELLKAMRTFIHNRDICMSCCGALWSLVLNGRNARIASAEGALLTVCSAGEVYLQDEVLMESVCSALWSLILQGTLTKEHCEAAALLLLDALRTHTDRLGVVKNACLALASLVRISELAAFSVLLPPAGTNGLQVVAEVYRYHTDDTEVVENICSLFYEMVQYDEVVPELISFKEMINQIQIKFASNKEIVVMAKSALSKMQN</sequence>
<dbReference type="PANTHER" id="PTHR24363:SF0">
    <property type="entry name" value="SERINE_THREONINE KINASE LIKE DOMAIN CONTAINING 1"/>
    <property type="match status" value="1"/>
</dbReference>
<evidence type="ECO:0000259" key="9">
    <source>
        <dbReference type="PROSITE" id="PS50011"/>
    </source>
</evidence>
<evidence type="ECO:0000256" key="2">
    <source>
        <dbReference type="ARBA" id="ARBA00022527"/>
    </source>
</evidence>
<dbReference type="InterPro" id="IPR016024">
    <property type="entry name" value="ARM-type_fold"/>
</dbReference>
<keyword evidence="6" id="KW-0067">ATP-binding</keyword>
<dbReference type="InterPro" id="IPR011009">
    <property type="entry name" value="Kinase-like_dom_sf"/>
</dbReference>
<proteinExistence type="predicted"/>
<keyword evidence="3" id="KW-0808">Transferase</keyword>
<evidence type="ECO:0000256" key="3">
    <source>
        <dbReference type="ARBA" id="ARBA00022679"/>
    </source>
</evidence>
<accession>A0ABR0Z8J2</accession>
<dbReference type="InterPro" id="IPR011989">
    <property type="entry name" value="ARM-like"/>
</dbReference>
<dbReference type="InterPro" id="IPR000719">
    <property type="entry name" value="Prot_kinase_dom"/>
</dbReference>
<feature type="domain" description="Protein kinase" evidence="9">
    <location>
        <begin position="4"/>
        <end position="268"/>
    </location>
</feature>
<protein>
    <recommendedName>
        <fullName evidence="1">non-specific serine/threonine protein kinase</fullName>
        <ecNumber evidence="1">2.7.11.1</ecNumber>
    </recommendedName>
</protein>
<keyword evidence="2" id="KW-0723">Serine/threonine-protein kinase</keyword>
<keyword evidence="5" id="KW-0418">Kinase</keyword>
<dbReference type="Gene3D" id="1.25.10.10">
    <property type="entry name" value="Leucine-rich Repeat Variant"/>
    <property type="match status" value="1"/>
</dbReference>